<sequence>MYDPSSVMSPRGEFSTAIFRIFIRRNLIPIFIPPSPGGTNLYDKSESPSTAKASVKLNGSRCSSSTTEAGVLVDNTGLGLTPSEGGTYYHWREDSIPHYYTQDQEQEPSYLPCGFSYPNICGVACREFKILTWATLCTKVIQLFSALGLFYYTLLY</sequence>
<accession>A0A4Y2FJE3</accession>
<reference evidence="1 2" key="1">
    <citation type="journal article" date="2019" name="Sci. Rep.">
        <title>Orb-weaving spider Araneus ventricosus genome elucidates the spidroin gene catalogue.</title>
        <authorList>
            <person name="Kono N."/>
            <person name="Nakamura H."/>
            <person name="Ohtoshi R."/>
            <person name="Moran D.A.P."/>
            <person name="Shinohara A."/>
            <person name="Yoshida Y."/>
            <person name="Fujiwara M."/>
            <person name="Mori M."/>
            <person name="Tomita M."/>
            <person name="Arakawa K."/>
        </authorList>
    </citation>
    <scope>NUCLEOTIDE SEQUENCE [LARGE SCALE GENOMIC DNA]</scope>
</reference>
<keyword evidence="2" id="KW-1185">Reference proteome</keyword>
<name>A0A4Y2FJE3_ARAVE</name>
<dbReference type="Proteomes" id="UP000499080">
    <property type="component" value="Unassembled WGS sequence"/>
</dbReference>
<comment type="caution">
    <text evidence="1">The sequence shown here is derived from an EMBL/GenBank/DDBJ whole genome shotgun (WGS) entry which is preliminary data.</text>
</comment>
<dbReference type="AlphaFoldDB" id="A0A4Y2FJE3"/>
<protein>
    <submittedName>
        <fullName evidence="1">Uncharacterized protein</fullName>
    </submittedName>
</protein>
<dbReference type="EMBL" id="BGPR01000954">
    <property type="protein sequence ID" value="GBM41157.1"/>
    <property type="molecule type" value="Genomic_DNA"/>
</dbReference>
<organism evidence="1 2">
    <name type="scientific">Araneus ventricosus</name>
    <name type="common">Orbweaver spider</name>
    <name type="synonym">Epeira ventricosa</name>
    <dbReference type="NCBI Taxonomy" id="182803"/>
    <lineage>
        <taxon>Eukaryota</taxon>
        <taxon>Metazoa</taxon>
        <taxon>Ecdysozoa</taxon>
        <taxon>Arthropoda</taxon>
        <taxon>Chelicerata</taxon>
        <taxon>Arachnida</taxon>
        <taxon>Araneae</taxon>
        <taxon>Araneomorphae</taxon>
        <taxon>Entelegynae</taxon>
        <taxon>Araneoidea</taxon>
        <taxon>Araneidae</taxon>
        <taxon>Araneus</taxon>
    </lineage>
</organism>
<evidence type="ECO:0000313" key="1">
    <source>
        <dbReference type="EMBL" id="GBM41157.1"/>
    </source>
</evidence>
<evidence type="ECO:0000313" key="2">
    <source>
        <dbReference type="Proteomes" id="UP000499080"/>
    </source>
</evidence>
<gene>
    <name evidence="1" type="ORF">AVEN_4179_1</name>
</gene>
<proteinExistence type="predicted"/>